<dbReference type="OrthoDB" id="6623825at2"/>
<evidence type="ECO:0000313" key="3">
    <source>
        <dbReference type="EMBL" id="ROU13444.1"/>
    </source>
</evidence>
<dbReference type="Gene3D" id="1.10.10.10">
    <property type="entry name" value="Winged helix-like DNA-binding domain superfamily/Winged helix DNA-binding domain"/>
    <property type="match status" value="1"/>
</dbReference>
<dbReference type="SUPFAM" id="SSF46894">
    <property type="entry name" value="C-terminal effector domain of the bipartite response regulators"/>
    <property type="match status" value="1"/>
</dbReference>
<comment type="caution">
    <text evidence="3">The sequence shown here is derived from an EMBL/GenBank/DDBJ whole genome shotgun (WGS) entry which is preliminary data.</text>
</comment>
<evidence type="ECO:0000313" key="4">
    <source>
        <dbReference type="Proteomes" id="UP000268051"/>
    </source>
</evidence>
<dbReference type="InterPro" id="IPR016032">
    <property type="entry name" value="Sig_transdc_resp-reg_C-effctor"/>
</dbReference>
<evidence type="ECO:0000256" key="1">
    <source>
        <dbReference type="ARBA" id="ARBA00023125"/>
    </source>
</evidence>
<keyword evidence="1 3" id="KW-0238">DNA-binding</keyword>
<dbReference type="PANTHER" id="PTHR43214:SF31">
    <property type="entry name" value="TRANSCRIPTIONAL ACTIVATOR PROTEIN BGLJ"/>
    <property type="match status" value="1"/>
</dbReference>
<dbReference type="GO" id="GO:0003677">
    <property type="term" value="F:DNA binding"/>
    <property type="evidence" value="ECO:0007669"/>
    <property type="project" value="UniProtKB-KW"/>
</dbReference>
<gene>
    <name evidence="3" type="primary">bglJ</name>
    <name evidence="3" type="ORF">EB837_13285</name>
</gene>
<dbReference type="Pfam" id="PF00196">
    <property type="entry name" value="GerE"/>
    <property type="match status" value="1"/>
</dbReference>
<dbReference type="NCBIfam" id="NF008548">
    <property type="entry name" value="PRK11475.1"/>
    <property type="match status" value="1"/>
</dbReference>
<protein>
    <submittedName>
        <fullName evidence="3">DNA-binding transcriptional activator BglJ</fullName>
    </submittedName>
</protein>
<reference evidence="3 4" key="1">
    <citation type="submission" date="2018-10" db="EMBL/GenBank/DDBJ databases">
        <title>Horizontal transference of carbapenem resistance between Klebsiella pneumoniae and Kluyvera ascorbata during abdominal infection: a case report.</title>
        <authorList>
            <person name="Raro O.H.F."/>
            <person name="Lima-Morales D."/>
            <person name="Barth A.L."/>
            <person name="Paim T.G.S."/>
            <person name="Mott M.P."/>
            <person name="Riche C.V.W."/>
            <person name="Teixeira U.F."/>
            <person name="Waechter F."/>
            <person name="Dias C.A.G."/>
        </authorList>
    </citation>
    <scope>NUCLEOTIDE SEQUENCE [LARGE SCALE GENOMIC DNA]</scope>
    <source>
        <strain evidence="3 4">OT2</strain>
    </source>
</reference>
<name>A0A3N2S1A9_9ENTR</name>
<dbReference type="InterPro" id="IPR000792">
    <property type="entry name" value="Tscrpt_reg_LuxR_C"/>
</dbReference>
<feature type="domain" description="HTH luxR-type" evidence="2">
    <location>
        <begin position="145"/>
        <end position="210"/>
    </location>
</feature>
<dbReference type="InterPro" id="IPR036388">
    <property type="entry name" value="WH-like_DNA-bd_sf"/>
</dbReference>
<dbReference type="SMART" id="SM00421">
    <property type="entry name" value="HTH_LUXR"/>
    <property type="match status" value="1"/>
</dbReference>
<dbReference type="PRINTS" id="PR00038">
    <property type="entry name" value="HTHLUXR"/>
</dbReference>
<dbReference type="CDD" id="cd06170">
    <property type="entry name" value="LuxR_C_like"/>
    <property type="match status" value="1"/>
</dbReference>
<organism evidence="3 4">
    <name type="scientific">Kluyvera ascorbata</name>
    <dbReference type="NCBI Taxonomy" id="51288"/>
    <lineage>
        <taxon>Bacteria</taxon>
        <taxon>Pseudomonadati</taxon>
        <taxon>Pseudomonadota</taxon>
        <taxon>Gammaproteobacteria</taxon>
        <taxon>Enterobacterales</taxon>
        <taxon>Enterobacteriaceae</taxon>
        <taxon>Kluyvera</taxon>
    </lineage>
</organism>
<dbReference type="InterPro" id="IPR039420">
    <property type="entry name" value="WalR-like"/>
</dbReference>
<proteinExistence type="predicted"/>
<dbReference type="EMBL" id="RHFN01000012">
    <property type="protein sequence ID" value="ROU13444.1"/>
    <property type="molecule type" value="Genomic_DNA"/>
</dbReference>
<evidence type="ECO:0000259" key="2">
    <source>
        <dbReference type="PROSITE" id="PS50043"/>
    </source>
</evidence>
<accession>A0A3N2S1A9</accession>
<dbReference type="PROSITE" id="PS50043">
    <property type="entry name" value="HTH_LUXR_2"/>
    <property type="match status" value="1"/>
</dbReference>
<dbReference type="AlphaFoldDB" id="A0A3N2S1A9"/>
<dbReference type="Proteomes" id="UP000268051">
    <property type="component" value="Unassembled WGS sequence"/>
</dbReference>
<sequence length="224" mass="25317">MEKRTGKQCIAIIEPCIMTAVGLRHLLMSSHRKHTIFHFFRTITEFKQAAEQNRFDAVMCCLSGTRELRIEGLQAMGDIAQHYPAMKRLILADDNEEASLIQLLSPTYMHGILSKSDTLSELQQRVLAVLMEKEASSDDIELHFSMRRNHFLSPTENLILRYMTYGYSLMDISQQLGRNIKTIRAHKFNAMSKLGVNSDSELLSAADLLVSLHDTNTAVTPSAC</sequence>
<dbReference type="Gene3D" id="3.40.50.2300">
    <property type="match status" value="1"/>
</dbReference>
<dbReference type="RefSeq" id="WP_123651542.1">
    <property type="nucleotide sequence ID" value="NZ_RHFN01000012.1"/>
</dbReference>
<dbReference type="GO" id="GO:0006355">
    <property type="term" value="P:regulation of DNA-templated transcription"/>
    <property type="evidence" value="ECO:0007669"/>
    <property type="project" value="InterPro"/>
</dbReference>
<dbReference type="PANTHER" id="PTHR43214">
    <property type="entry name" value="TWO-COMPONENT RESPONSE REGULATOR"/>
    <property type="match status" value="1"/>
</dbReference>